<evidence type="ECO:0000256" key="6">
    <source>
        <dbReference type="ARBA" id="ARBA00023136"/>
    </source>
</evidence>
<dbReference type="RefSeq" id="WP_113607536.1">
    <property type="nucleotide sequence ID" value="NZ_POAF01000005.1"/>
</dbReference>
<comment type="subcellular location">
    <subcellularLocation>
        <location evidence="1">Membrane</location>
        <topology evidence="1">Multi-pass membrane protein</topology>
    </subcellularLocation>
</comment>
<accession>A0A365YDD8</accession>
<feature type="domain" description="Cation efflux protein transmembrane" evidence="8">
    <location>
        <begin position="33"/>
        <end position="227"/>
    </location>
</feature>
<protein>
    <submittedName>
        <fullName evidence="9">Cation transporter</fullName>
    </submittedName>
</protein>
<dbReference type="Proteomes" id="UP000252167">
    <property type="component" value="Unassembled WGS sequence"/>
</dbReference>
<dbReference type="InterPro" id="IPR002524">
    <property type="entry name" value="Cation_efflux"/>
</dbReference>
<dbReference type="NCBIfam" id="TIGR01297">
    <property type="entry name" value="CDF"/>
    <property type="match status" value="1"/>
</dbReference>
<evidence type="ECO:0000256" key="1">
    <source>
        <dbReference type="ARBA" id="ARBA00004141"/>
    </source>
</evidence>
<feature type="transmembrane region" description="Helical" evidence="7">
    <location>
        <begin position="135"/>
        <end position="153"/>
    </location>
</feature>
<dbReference type="PANTHER" id="PTHR43840">
    <property type="entry name" value="MITOCHONDRIAL METAL TRANSPORTER 1-RELATED"/>
    <property type="match status" value="1"/>
</dbReference>
<evidence type="ECO:0000256" key="7">
    <source>
        <dbReference type="SAM" id="Phobius"/>
    </source>
</evidence>
<evidence type="ECO:0000256" key="2">
    <source>
        <dbReference type="ARBA" id="ARBA00008114"/>
    </source>
</evidence>
<keyword evidence="5 7" id="KW-1133">Transmembrane helix</keyword>
<reference evidence="9 10" key="1">
    <citation type="submission" date="2018-01" db="EMBL/GenBank/DDBJ databases">
        <title>Glutamicibacter soli strain NHPC-3 Whole genome sequence and assembly.</title>
        <authorList>
            <person name="Choudhury P."/>
            <person name="Gupta D."/>
            <person name="Sengupta K."/>
            <person name="Jawed A."/>
            <person name="Sultana N."/>
            <person name="Saha P."/>
        </authorList>
    </citation>
    <scope>NUCLEOTIDE SEQUENCE [LARGE SCALE GENOMIC DNA]</scope>
    <source>
        <strain evidence="9 10">NHPC-3</strain>
    </source>
</reference>
<evidence type="ECO:0000313" key="9">
    <source>
        <dbReference type="EMBL" id="RBM00716.1"/>
    </source>
</evidence>
<feature type="transmembrane region" description="Helical" evidence="7">
    <location>
        <begin position="56"/>
        <end position="72"/>
    </location>
</feature>
<dbReference type="InterPro" id="IPR058533">
    <property type="entry name" value="Cation_efflux_TM"/>
</dbReference>
<dbReference type="EMBL" id="POAF01000005">
    <property type="protein sequence ID" value="RBM00716.1"/>
    <property type="molecule type" value="Genomic_DNA"/>
</dbReference>
<dbReference type="InterPro" id="IPR027469">
    <property type="entry name" value="Cation_efflux_TMD_sf"/>
</dbReference>
<feature type="transmembrane region" description="Helical" evidence="7">
    <location>
        <begin position="93"/>
        <end position="115"/>
    </location>
</feature>
<gene>
    <name evidence="9" type="ORF">C1H84_12340</name>
</gene>
<feature type="transmembrane region" description="Helical" evidence="7">
    <location>
        <begin position="23"/>
        <end position="44"/>
    </location>
</feature>
<evidence type="ECO:0000256" key="5">
    <source>
        <dbReference type="ARBA" id="ARBA00022989"/>
    </source>
</evidence>
<comment type="caution">
    <text evidence="9">The sequence shown here is derived from an EMBL/GenBank/DDBJ whole genome shotgun (WGS) entry which is preliminary data.</text>
</comment>
<dbReference type="PANTHER" id="PTHR43840:SF15">
    <property type="entry name" value="MITOCHONDRIAL METAL TRANSPORTER 1-RELATED"/>
    <property type="match status" value="1"/>
</dbReference>
<sequence>MNSSPGTHLPEEQKRLMRRAAKLEWISVGYAACTITVVALVVGNSQAMRTAWVEDMLSVLPQLAFLIALRWTRKPRKPRQPYGYHRSMGAGHLVAGVALLVVGAMLAYESITALVKTEHPTIGTVNLFGHTIWQGWPMIAVMTVIVIPALILGRLKIKVAKPLHNKLLYADSKMAKADWQTNAASIVGVAGIGLGIWWLDAVAALVISLGILKDGWDSTRSATSDLLDSRASDLDGTDPHPLVSRIEEQLARMNWVEESAVRARELGQVQHIEVFVVPHSGQVGVKQVAEACAELEELDWPAYDVVMIPVSSIPDYLSEAPARV</sequence>
<feature type="transmembrane region" description="Helical" evidence="7">
    <location>
        <begin position="183"/>
        <end position="212"/>
    </location>
</feature>
<name>A0A365YDD8_9MICC</name>
<dbReference type="SUPFAM" id="SSF161111">
    <property type="entry name" value="Cation efflux protein transmembrane domain-like"/>
    <property type="match status" value="1"/>
</dbReference>
<organism evidence="9 10">
    <name type="scientific">Glutamicibacter soli</name>
    <dbReference type="NCBI Taxonomy" id="453836"/>
    <lineage>
        <taxon>Bacteria</taxon>
        <taxon>Bacillati</taxon>
        <taxon>Actinomycetota</taxon>
        <taxon>Actinomycetes</taxon>
        <taxon>Micrococcales</taxon>
        <taxon>Micrococcaceae</taxon>
        <taxon>Glutamicibacter</taxon>
    </lineage>
</organism>
<dbReference type="AlphaFoldDB" id="A0A365YDD8"/>
<evidence type="ECO:0000256" key="3">
    <source>
        <dbReference type="ARBA" id="ARBA00022448"/>
    </source>
</evidence>
<keyword evidence="6 7" id="KW-0472">Membrane</keyword>
<dbReference type="GO" id="GO:0008324">
    <property type="term" value="F:monoatomic cation transmembrane transporter activity"/>
    <property type="evidence" value="ECO:0007669"/>
    <property type="project" value="InterPro"/>
</dbReference>
<evidence type="ECO:0000256" key="4">
    <source>
        <dbReference type="ARBA" id="ARBA00022692"/>
    </source>
</evidence>
<dbReference type="Pfam" id="PF01545">
    <property type="entry name" value="Cation_efflux"/>
    <property type="match status" value="1"/>
</dbReference>
<evidence type="ECO:0000259" key="8">
    <source>
        <dbReference type="Pfam" id="PF01545"/>
    </source>
</evidence>
<keyword evidence="4 7" id="KW-0812">Transmembrane</keyword>
<comment type="similarity">
    <text evidence="2">Belongs to the cation diffusion facilitator (CDF) transporter (TC 2.A.4) family.</text>
</comment>
<keyword evidence="10" id="KW-1185">Reference proteome</keyword>
<dbReference type="InterPro" id="IPR050291">
    <property type="entry name" value="CDF_Transporter"/>
</dbReference>
<proteinExistence type="inferred from homology"/>
<keyword evidence="3" id="KW-0813">Transport</keyword>
<dbReference type="GO" id="GO:0016020">
    <property type="term" value="C:membrane"/>
    <property type="evidence" value="ECO:0007669"/>
    <property type="project" value="UniProtKB-SubCell"/>
</dbReference>
<evidence type="ECO:0000313" key="10">
    <source>
        <dbReference type="Proteomes" id="UP000252167"/>
    </source>
</evidence>
<dbReference type="Gene3D" id="1.20.1510.10">
    <property type="entry name" value="Cation efflux protein transmembrane domain"/>
    <property type="match status" value="1"/>
</dbReference>